<evidence type="ECO:0000256" key="1">
    <source>
        <dbReference type="SAM" id="Phobius"/>
    </source>
</evidence>
<feature type="transmembrane region" description="Helical" evidence="1">
    <location>
        <begin position="47"/>
        <end position="67"/>
    </location>
</feature>
<reference evidence="2" key="1">
    <citation type="journal article" date="2020" name="mSystems">
        <title>Genome- and Community-Level Interaction Insights into Carbon Utilization and Element Cycling Functions of Hydrothermarchaeota in Hydrothermal Sediment.</title>
        <authorList>
            <person name="Zhou Z."/>
            <person name="Liu Y."/>
            <person name="Xu W."/>
            <person name="Pan J."/>
            <person name="Luo Z.H."/>
            <person name="Li M."/>
        </authorList>
    </citation>
    <scope>NUCLEOTIDE SEQUENCE [LARGE SCALE GENOMIC DNA]</scope>
    <source>
        <strain evidence="2">SpSt-125</strain>
    </source>
</reference>
<dbReference type="AlphaFoldDB" id="A0A7J2U0F1"/>
<organism evidence="2">
    <name type="scientific">Ignisphaera aggregans</name>
    <dbReference type="NCBI Taxonomy" id="334771"/>
    <lineage>
        <taxon>Archaea</taxon>
        <taxon>Thermoproteota</taxon>
        <taxon>Thermoprotei</taxon>
        <taxon>Desulfurococcales</taxon>
        <taxon>Desulfurococcaceae</taxon>
        <taxon>Ignisphaera</taxon>
    </lineage>
</organism>
<sequence>MIMGSISASLYAFTIMYAIATLVRYSFWTLIMIGLALMAIPFRISRGAGAFLIAFALVFNTALPLYIQFAKMLIISEDKELSTPIIFGNVINMARQPLYTGYIGLEYPSGYIGPLPVYSSVYIISATGFLQQNLTMYYDVCGHQFYTNISRASMASLCKSMLQTNAPLCRVDIMVYGLIVYREGIALHAMPFPKSVNITTFTSTYIEVYTDSDTEYSFYISIVDSYTIKSLKIDGKSISDVNSVFKYKWYWYNLNGKTYEISIPPGVHRIEIELDKDASSNIEPDETYVYEAQLALMDYSNAPGLLDEITRIMYIDVVGAALYTSLLLSISVGLAKLLGGVSRIRVIP</sequence>
<gene>
    <name evidence="2" type="ORF">ENO26_01865</name>
</gene>
<proteinExistence type="predicted"/>
<name>A0A7J2U0F1_9CREN</name>
<accession>A0A7J2U0F1</accession>
<keyword evidence="1" id="KW-0812">Transmembrane</keyword>
<feature type="transmembrane region" description="Helical" evidence="1">
    <location>
        <begin position="312"/>
        <end position="335"/>
    </location>
</feature>
<protein>
    <submittedName>
        <fullName evidence="2">Uncharacterized protein</fullName>
    </submittedName>
</protein>
<keyword evidence="1" id="KW-0472">Membrane</keyword>
<keyword evidence="1" id="KW-1133">Transmembrane helix</keyword>
<dbReference type="EMBL" id="DSEU01000008">
    <property type="protein sequence ID" value="HEM66310.1"/>
    <property type="molecule type" value="Genomic_DNA"/>
</dbReference>
<feature type="transmembrane region" description="Helical" evidence="1">
    <location>
        <begin position="15"/>
        <end position="40"/>
    </location>
</feature>
<comment type="caution">
    <text evidence="2">The sequence shown here is derived from an EMBL/GenBank/DDBJ whole genome shotgun (WGS) entry which is preliminary data.</text>
</comment>
<evidence type="ECO:0000313" key="2">
    <source>
        <dbReference type="EMBL" id="HEM66310.1"/>
    </source>
</evidence>